<evidence type="ECO:0000256" key="1">
    <source>
        <dbReference type="SAM" id="MobiDB-lite"/>
    </source>
</evidence>
<sequence length="135" mass="14211">MVGDGSSAVASGDESVEDFYSSGSPDDSSANTGLEESNVSQLFFYEGPDGPSFVTIHDEPDTRTGGDAKLDFDTLPNAGSWVVEDDSSHASNSFGRERATWSWGDCCTDGGAYRGGFEDGYTSTIDATFESGIDT</sequence>
<dbReference type="EMBL" id="FOIS01000004">
    <property type="protein sequence ID" value="SEW28282.1"/>
    <property type="molecule type" value="Genomic_DNA"/>
</dbReference>
<dbReference type="STRING" id="1202768.SAMN05216285_3757"/>
<keyword evidence="3" id="KW-1185">Reference proteome</keyword>
<feature type="region of interest" description="Disordered" evidence="1">
    <location>
        <begin position="1"/>
        <end position="71"/>
    </location>
</feature>
<protein>
    <submittedName>
        <fullName evidence="2">Uncharacterized protein</fullName>
    </submittedName>
</protein>
<feature type="compositionally biased region" description="Polar residues" evidence="1">
    <location>
        <begin position="21"/>
        <end position="41"/>
    </location>
</feature>
<feature type="compositionally biased region" description="Basic and acidic residues" evidence="1">
    <location>
        <begin position="56"/>
        <end position="71"/>
    </location>
</feature>
<dbReference type="Proteomes" id="UP000183275">
    <property type="component" value="Unassembled WGS sequence"/>
</dbReference>
<organism evidence="2 3">
    <name type="scientific">Natrinema salifodinae</name>
    <dbReference type="NCBI Taxonomy" id="1202768"/>
    <lineage>
        <taxon>Archaea</taxon>
        <taxon>Methanobacteriati</taxon>
        <taxon>Methanobacteriota</taxon>
        <taxon>Stenosarchaea group</taxon>
        <taxon>Halobacteria</taxon>
        <taxon>Halobacteriales</taxon>
        <taxon>Natrialbaceae</taxon>
        <taxon>Natrinema</taxon>
    </lineage>
</organism>
<name>A0A1I0QM66_9EURY</name>
<dbReference type="AlphaFoldDB" id="A0A1I0QM66"/>
<proteinExistence type="predicted"/>
<reference evidence="3" key="1">
    <citation type="submission" date="2016-10" db="EMBL/GenBank/DDBJ databases">
        <authorList>
            <person name="Varghese N."/>
        </authorList>
    </citation>
    <scope>NUCLEOTIDE SEQUENCE [LARGE SCALE GENOMIC DNA]</scope>
    <source>
        <strain evidence="3">CGMCC 1.12284</strain>
    </source>
</reference>
<evidence type="ECO:0000313" key="2">
    <source>
        <dbReference type="EMBL" id="SEW28282.1"/>
    </source>
</evidence>
<evidence type="ECO:0000313" key="3">
    <source>
        <dbReference type="Proteomes" id="UP000183275"/>
    </source>
</evidence>
<gene>
    <name evidence="2" type="ORF">SAMN05216285_3757</name>
</gene>
<accession>A0A1I0QM66</accession>